<comment type="cofactor">
    <cofactor evidence="1">
        <name>pyridoxal 5'-phosphate</name>
        <dbReference type="ChEBI" id="CHEBI:597326"/>
    </cofactor>
</comment>
<evidence type="ECO:0000313" key="4">
    <source>
        <dbReference type="Proteomes" id="UP000199051"/>
    </source>
</evidence>
<dbReference type="CDD" id="cd00616">
    <property type="entry name" value="AHBA_syn"/>
    <property type="match status" value="1"/>
</dbReference>
<dbReference type="PANTHER" id="PTHR30244">
    <property type="entry name" value="TRANSAMINASE"/>
    <property type="match status" value="1"/>
</dbReference>
<organism evidence="3 4">
    <name type="scientific">Actinokineospora terrae</name>
    <dbReference type="NCBI Taxonomy" id="155974"/>
    <lineage>
        <taxon>Bacteria</taxon>
        <taxon>Bacillati</taxon>
        <taxon>Actinomycetota</taxon>
        <taxon>Actinomycetes</taxon>
        <taxon>Pseudonocardiales</taxon>
        <taxon>Pseudonocardiaceae</taxon>
        <taxon>Actinokineospora</taxon>
    </lineage>
</organism>
<dbReference type="PANTHER" id="PTHR30244:SF34">
    <property type="entry name" value="DTDP-4-AMINO-4,6-DIDEOXYGALACTOSE TRANSAMINASE"/>
    <property type="match status" value="1"/>
</dbReference>
<dbReference type="Gene3D" id="3.40.640.10">
    <property type="entry name" value="Type I PLP-dependent aspartate aminotransferase-like (Major domain)"/>
    <property type="match status" value="1"/>
</dbReference>
<name>A0A1H9KV64_9PSEU</name>
<accession>A0A1H9KV64</accession>
<dbReference type="InterPro" id="IPR015424">
    <property type="entry name" value="PyrdxlP-dep_Trfase"/>
</dbReference>
<gene>
    <name evidence="3" type="ORF">SAMN04487818_101333</name>
</gene>
<reference evidence="4" key="1">
    <citation type="submission" date="2016-10" db="EMBL/GenBank/DDBJ databases">
        <authorList>
            <person name="Varghese N."/>
            <person name="Submissions S."/>
        </authorList>
    </citation>
    <scope>NUCLEOTIDE SEQUENCE [LARGE SCALE GENOMIC DNA]</scope>
    <source>
        <strain evidence="4">DSM 44260</strain>
    </source>
</reference>
<keyword evidence="4" id="KW-1185">Reference proteome</keyword>
<protein>
    <submittedName>
        <fullName evidence="3">dTDP-4-amino-4,6-dideoxygalactose transaminase</fullName>
    </submittedName>
</protein>
<dbReference type="STRING" id="155974.SAMN04487818_101333"/>
<dbReference type="GO" id="GO:0008483">
    <property type="term" value="F:transaminase activity"/>
    <property type="evidence" value="ECO:0007669"/>
    <property type="project" value="TreeGrafter"/>
</dbReference>
<comment type="similarity">
    <text evidence="2">Belongs to the DegT/DnrJ/EryC1 family.</text>
</comment>
<dbReference type="SUPFAM" id="SSF53383">
    <property type="entry name" value="PLP-dependent transferases"/>
    <property type="match status" value="1"/>
</dbReference>
<dbReference type="EMBL" id="FOGI01000001">
    <property type="protein sequence ID" value="SER02919.1"/>
    <property type="molecule type" value="Genomic_DNA"/>
</dbReference>
<dbReference type="InterPro" id="IPR015421">
    <property type="entry name" value="PyrdxlP-dep_Trfase_major"/>
</dbReference>
<keyword evidence="2" id="KW-0663">Pyridoxal phosphate</keyword>
<proteinExistence type="inferred from homology"/>
<dbReference type="Pfam" id="PF01041">
    <property type="entry name" value="DegT_DnrJ_EryC1"/>
    <property type="match status" value="1"/>
</dbReference>
<dbReference type="Proteomes" id="UP000199051">
    <property type="component" value="Unassembled WGS sequence"/>
</dbReference>
<dbReference type="InterPro" id="IPR000653">
    <property type="entry name" value="DegT/StrS_aminotransferase"/>
</dbReference>
<dbReference type="Gene3D" id="3.90.1150.10">
    <property type="entry name" value="Aspartate Aminotransferase, domain 1"/>
    <property type="match status" value="1"/>
</dbReference>
<evidence type="ECO:0000256" key="1">
    <source>
        <dbReference type="ARBA" id="ARBA00001933"/>
    </source>
</evidence>
<dbReference type="GO" id="GO:0000271">
    <property type="term" value="P:polysaccharide biosynthetic process"/>
    <property type="evidence" value="ECO:0007669"/>
    <property type="project" value="TreeGrafter"/>
</dbReference>
<evidence type="ECO:0000256" key="2">
    <source>
        <dbReference type="RuleBase" id="RU004508"/>
    </source>
</evidence>
<dbReference type="GO" id="GO:0030170">
    <property type="term" value="F:pyridoxal phosphate binding"/>
    <property type="evidence" value="ECO:0007669"/>
    <property type="project" value="TreeGrafter"/>
</dbReference>
<dbReference type="RefSeq" id="WP_092774585.1">
    <property type="nucleotide sequence ID" value="NZ_FOGI01000001.1"/>
</dbReference>
<evidence type="ECO:0000313" key="3">
    <source>
        <dbReference type="EMBL" id="SER02919.1"/>
    </source>
</evidence>
<dbReference type="AlphaFoldDB" id="A0A1H9KV64"/>
<sequence length="424" mass="45988">MSDLAVLGGTPVRAPRPWPSWPQYDAATERSLLDALRSRRWAVSWPTDGTRSRERRFAESFAAYNGVPHAVSVDHGSSALVVALEALDIGPGDEVVVPVMTWVAPVAAVLRVGALPVVVDVDPETGCVTPDTVRAALSPRTKAMLVVHLAATVADIDGFVALAEETGVALVEDCAQAHGAQWRGRKVGTFGALGCFSFQVGKVLAGGEGGAVITSDERLYRRMQQLRADSRRYPDGELSPGDLELIESGEVMGGNYCMSELTAGVLLDQLTRLDDQHRHRDRMALELERGLAALGDFSAIPVPEQADQRSVYEYGIRFRPGTFGEVPVERVADAVGAELGMALWPPDLPLHRSVMLNAHTKKRFSLVWTDEGRERALGRSYPGAEAYRETTLIFHHQALLGDPTDMADLVDAVAKVRDAHKDLI</sequence>
<dbReference type="InterPro" id="IPR015422">
    <property type="entry name" value="PyrdxlP-dep_Trfase_small"/>
</dbReference>